<evidence type="ECO:0000256" key="1">
    <source>
        <dbReference type="ARBA" id="ARBA00004871"/>
    </source>
</evidence>
<dbReference type="Proteomes" id="UP001329313">
    <property type="component" value="Chromosome"/>
</dbReference>
<dbReference type="GO" id="GO:0004764">
    <property type="term" value="F:shikimate 3-dehydrogenase (NADP+) activity"/>
    <property type="evidence" value="ECO:0007669"/>
    <property type="project" value="UniProtKB-EC"/>
</dbReference>
<evidence type="ECO:0000256" key="2">
    <source>
        <dbReference type="ARBA" id="ARBA00023141"/>
    </source>
</evidence>
<feature type="domain" description="Shikimate dehydrogenase substrate binding N-terminal" evidence="3">
    <location>
        <begin position="12"/>
        <end position="93"/>
    </location>
</feature>
<comment type="pathway">
    <text evidence="1">Metabolic intermediate biosynthesis; chorismate biosynthesis; chorismate from D-erythrose 4-phosphate and phosphoenolpyruvate: step 4/7.</text>
</comment>
<keyword evidence="4" id="KW-0560">Oxidoreductase</keyword>
<dbReference type="InterPro" id="IPR036291">
    <property type="entry name" value="NAD(P)-bd_dom_sf"/>
</dbReference>
<keyword evidence="2" id="KW-0057">Aromatic amino acid biosynthesis</keyword>
<dbReference type="GO" id="GO:0005829">
    <property type="term" value="C:cytosol"/>
    <property type="evidence" value="ECO:0007669"/>
    <property type="project" value="TreeGrafter"/>
</dbReference>
<dbReference type="CDD" id="cd01065">
    <property type="entry name" value="NAD_bind_Shikimate_DH"/>
    <property type="match status" value="1"/>
</dbReference>
<dbReference type="KEGG" id="mliy:RYJ27_06420"/>
<keyword evidence="5" id="KW-1185">Reference proteome</keyword>
<sequence length="281" mass="29265">MTVTGPRTRLAVWGSPIAHSRSPQLHLAAYAALGLDWRYERREVGAERFDESVASLDDTWRGLSLTMPLKEGAFRIAVERDRRAELTGAVNTLLLGPGGPRGVNTDVGGLVRALGDAGVRAVETARVIGAGATASSALVALSELGASRVDVLARRPDAARGLVVLGSRLGMDVRARPLGEDPATLADVVIGTLPGGAALAEKDADAALTDAPVLLDVAYSPWPSALAERQRLRGGAAVSGLGMLLHQALLQVRFFANGDVDEPLAAEDDVLAAMRAALMGD</sequence>
<dbReference type="InterPro" id="IPR013708">
    <property type="entry name" value="Shikimate_DH-bd_N"/>
</dbReference>
<accession>A0AAU0MKJ3</accession>
<name>A0AAU0MKJ3_9MICO</name>
<evidence type="ECO:0000313" key="4">
    <source>
        <dbReference type="EMBL" id="WOQ70815.1"/>
    </source>
</evidence>
<dbReference type="Gene3D" id="3.40.50.10860">
    <property type="entry name" value="Leucine Dehydrogenase, chain A, domain 1"/>
    <property type="match status" value="1"/>
</dbReference>
<organism evidence="4 5">
    <name type="scientific">Microbacterium limosum</name>
    <dbReference type="NCBI Taxonomy" id="3079935"/>
    <lineage>
        <taxon>Bacteria</taxon>
        <taxon>Bacillati</taxon>
        <taxon>Actinomycetota</taxon>
        <taxon>Actinomycetes</taxon>
        <taxon>Micrococcales</taxon>
        <taxon>Microbacteriaceae</taxon>
        <taxon>Microbacterium</taxon>
    </lineage>
</organism>
<evidence type="ECO:0000313" key="5">
    <source>
        <dbReference type="Proteomes" id="UP001329313"/>
    </source>
</evidence>
<dbReference type="PANTHER" id="PTHR21089:SF1">
    <property type="entry name" value="BIFUNCTIONAL 3-DEHYDROQUINATE DEHYDRATASE_SHIKIMATE DEHYDROGENASE, CHLOROPLASTIC"/>
    <property type="match status" value="1"/>
</dbReference>
<dbReference type="NCBIfam" id="NF001311">
    <property type="entry name" value="PRK00258.1-3"/>
    <property type="match status" value="1"/>
</dbReference>
<dbReference type="PANTHER" id="PTHR21089">
    <property type="entry name" value="SHIKIMATE DEHYDROGENASE"/>
    <property type="match status" value="1"/>
</dbReference>
<reference evidence="4 5" key="1">
    <citation type="submission" date="2023-10" db="EMBL/GenBank/DDBJ databases">
        <title>Y20.</title>
        <authorList>
            <person name="Zhang G."/>
            <person name="Ding Y."/>
        </authorList>
    </citation>
    <scope>NUCLEOTIDE SEQUENCE [LARGE SCALE GENOMIC DNA]</scope>
    <source>
        <strain evidence="4 5">Y20</strain>
    </source>
</reference>
<dbReference type="GO" id="GO:0050661">
    <property type="term" value="F:NADP binding"/>
    <property type="evidence" value="ECO:0007669"/>
    <property type="project" value="TreeGrafter"/>
</dbReference>
<dbReference type="InterPro" id="IPR046346">
    <property type="entry name" value="Aminoacid_DH-like_N_sf"/>
</dbReference>
<dbReference type="Gene3D" id="3.40.50.720">
    <property type="entry name" value="NAD(P)-binding Rossmann-like Domain"/>
    <property type="match status" value="1"/>
</dbReference>
<dbReference type="EMBL" id="CP137080">
    <property type="protein sequence ID" value="WOQ70815.1"/>
    <property type="molecule type" value="Genomic_DNA"/>
</dbReference>
<dbReference type="SUPFAM" id="SSF53223">
    <property type="entry name" value="Aminoacid dehydrogenase-like, N-terminal domain"/>
    <property type="match status" value="1"/>
</dbReference>
<keyword evidence="2" id="KW-0028">Amino-acid biosynthesis</keyword>
<dbReference type="GO" id="GO:0019632">
    <property type="term" value="P:shikimate metabolic process"/>
    <property type="evidence" value="ECO:0007669"/>
    <property type="project" value="TreeGrafter"/>
</dbReference>
<dbReference type="Pfam" id="PF08501">
    <property type="entry name" value="Shikimate_dh_N"/>
    <property type="match status" value="1"/>
</dbReference>
<dbReference type="InterPro" id="IPR022893">
    <property type="entry name" value="Shikimate_DH_fam"/>
</dbReference>
<gene>
    <name evidence="4" type="ORF">RYJ27_06420</name>
</gene>
<evidence type="ECO:0000259" key="3">
    <source>
        <dbReference type="Pfam" id="PF08501"/>
    </source>
</evidence>
<dbReference type="RefSeq" id="WP_330171883.1">
    <property type="nucleotide sequence ID" value="NZ_CP137080.1"/>
</dbReference>
<dbReference type="EC" id="1.1.1.25" evidence="4"/>
<dbReference type="SUPFAM" id="SSF51735">
    <property type="entry name" value="NAD(P)-binding Rossmann-fold domains"/>
    <property type="match status" value="1"/>
</dbReference>
<protein>
    <submittedName>
        <fullName evidence="4">Shikimate dehydrogenase</fullName>
        <ecNumber evidence="4">1.1.1.25</ecNumber>
    </submittedName>
</protein>
<dbReference type="GO" id="GO:0009073">
    <property type="term" value="P:aromatic amino acid family biosynthetic process"/>
    <property type="evidence" value="ECO:0007669"/>
    <property type="project" value="UniProtKB-KW"/>
</dbReference>
<proteinExistence type="predicted"/>
<dbReference type="AlphaFoldDB" id="A0AAU0MKJ3"/>
<dbReference type="GO" id="GO:0009423">
    <property type="term" value="P:chorismate biosynthetic process"/>
    <property type="evidence" value="ECO:0007669"/>
    <property type="project" value="TreeGrafter"/>
</dbReference>